<dbReference type="InterPro" id="IPR001775">
    <property type="entry name" value="GspD/PilQ"/>
</dbReference>
<dbReference type="PRINTS" id="PR00811">
    <property type="entry name" value="BCTERIALGSPD"/>
</dbReference>
<keyword evidence="4" id="KW-1185">Reference proteome</keyword>
<comment type="similarity">
    <text evidence="1">Belongs to the bacterial secretin family.</text>
</comment>
<dbReference type="EnsemblBacteria" id="AAC06820">
    <property type="protein sequence ID" value="AAC06820"/>
    <property type="gene ID" value="aq_585"/>
</dbReference>
<dbReference type="GO" id="GO:0009306">
    <property type="term" value="P:protein secretion"/>
    <property type="evidence" value="ECO:0007669"/>
    <property type="project" value="InterPro"/>
</dbReference>
<dbReference type="InParanoid" id="O66850"/>
<gene>
    <name evidence="3" type="ordered locus">aq_585</name>
</gene>
<dbReference type="AlphaFoldDB" id="O66850"/>
<dbReference type="EMBL" id="AE000657">
    <property type="protein sequence ID" value="AAC06820.1"/>
    <property type="molecule type" value="Genomic_DNA"/>
</dbReference>
<evidence type="ECO:0000259" key="2">
    <source>
        <dbReference type="Pfam" id="PF00263"/>
    </source>
</evidence>
<evidence type="ECO:0000313" key="3">
    <source>
        <dbReference type="EMBL" id="AAC06820.1"/>
    </source>
</evidence>
<dbReference type="PANTHER" id="PTHR30604:SF1">
    <property type="entry name" value="DNA UTILIZATION PROTEIN HOFQ"/>
    <property type="match status" value="1"/>
</dbReference>
<evidence type="ECO:0000256" key="1">
    <source>
        <dbReference type="RuleBase" id="RU004003"/>
    </source>
</evidence>
<dbReference type="RefSeq" id="WP_010880348.1">
    <property type="nucleotide sequence ID" value="NC_000918.1"/>
</dbReference>
<dbReference type="OrthoDB" id="9779724at2"/>
<feature type="domain" description="Type II/III secretion system secretin-like" evidence="2">
    <location>
        <begin position="536"/>
        <end position="703"/>
    </location>
</feature>
<protein>
    <recommendedName>
        <fullName evidence="2">Type II/III secretion system secretin-like domain-containing protein</fullName>
    </recommendedName>
</protein>
<dbReference type="STRING" id="224324.aq_585"/>
<accession>O66850</accession>
<organism evidence="3 4">
    <name type="scientific">Aquifex aeolicus (strain VF5)</name>
    <dbReference type="NCBI Taxonomy" id="224324"/>
    <lineage>
        <taxon>Bacteria</taxon>
        <taxon>Pseudomonadati</taxon>
        <taxon>Aquificota</taxon>
        <taxon>Aquificia</taxon>
        <taxon>Aquificales</taxon>
        <taxon>Aquificaceae</taxon>
        <taxon>Aquifex</taxon>
    </lineage>
</organism>
<sequence length="705" mass="80772">MKVMHILFLIILAFAFAEDTIPIKNITGSGSISVYKDGKVFHYKILEYFDERKKTLKAYVVRESIEEKKLHYGNFTIINADFQNLKLATILISLSKIANLNIVFSKELWKSRQEKFEPSKEYREEEGSLLRKEKGFLLQFSTLPRKVKVTRKEPVQEKEEYRIPSYLLHNVSLIINSPTPGYTLFTLFDTLLREYDLIAVKLSNNLIKISKKETLAFDVEGVDQSSINKLISKIKQYTSPSAKVLYDKDLGKIMVIDMAENIEKLRDLRVDLIELLMSRETTPGEKEKSKETTPREIETKVFYFKNKRDLEIALSRLKENFSGEVILNIDKDFNAIIVTSNRSVIKSVGTLLKDLTESIDKAYLITKIFYVRYISPYELKKKIEPMLSEVGEVYTLSVSNTDEKKELISYKNTPPATAFNEGTLEKEKAFFVPFNNAILIKDYPERIEKIREKFKKFLSEKPIKIKIRAKLVEVEKSLLRELGISWRTVFSKAYIPEFWQGETAFRTVTPGQPQSGLLTFTFQRNRLNLLEFKLLAYEQEGRAKNVAESYVITVNGEPAVISSGLEFPVTEVSLSGGIANVEPKYESIPIVLITTPVVLPDGNILLSVYLARRQINSVQEFPVTQTLTQKIPVFSTSRIDVKIPIKNGETVVIGGAVEKSDSITESGVPKLREVPLLGWLFKTQTKQLRDRELLIFITPEIIEED</sequence>
<dbReference type="HOGENOM" id="CLU_024301_0_0_0"/>
<dbReference type="InterPro" id="IPR051808">
    <property type="entry name" value="Type_IV_pilus_biogenesis"/>
</dbReference>
<dbReference type="PIR" id="F70352">
    <property type="entry name" value="F70352"/>
</dbReference>
<dbReference type="InterPro" id="IPR004846">
    <property type="entry name" value="T2SS/T3SS_dom"/>
</dbReference>
<name>O66850_AQUAE</name>
<dbReference type="KEGG" id="aae:aq_585"/>
<reference evidence="3 4" key="1">
    <citation type="journal article" date="1998" name="Nature">
        <title>The complete genome of the hyperthermophilic bacterium Aquifex aeolicus.</title>
        <authorList>
            <person name="Deckert G."/>
            <person name="Warren P.V."/>
            <person name="Gaasterland T."/>
            <person name="Young W.G."/>
            <person name="Lenox A.L."/>
            <person name="Graham D.E."/>
            <person name="Overbeek R."/>
            <person name="Snead M.A."/>
            <person name="Keller M."/>
            <person name="Aujay M."/>
            <person name="Huber R."/>
            <person name="Feldman R.A."/>
            <person name="Short J.M."/>
            <person name="Olson G.J."/>
            <person name="Swanson R.V."/>
        </authorList>
    </citation>
    <scope>NUCLEOTIDE SEQUENCE [LARGE SCALE GENOMIC DNA]</scope>
    <source>
        <strain evidence="3 4">VF5</strain>
    </source>
</reference>
<dbReference type="PANTHER" id="PTHR30604">
    <property type="entry name" value="PROTEIN TRANSPORT PROTEIN HOFQ"/>
    <property type="match status" value="1"/>
</dbReference>
<evidence type="ECO:0000313" key="4">
    <source>
        <dbReference type="Proteomes" id="UP000000798"/>
    </source>
</evidence>
<proteinExistence type="inferred from homology"/>
<dbReference type="Proteomes" id="UP000000798">
    <property type="component" value="Chromosome"/>
</dbReference>
<dbReference type="eggNOG" id="COG4796">
    <property type="taxonomic scope" value="Bacteria"/>
</dbReference>
<dbReference type="Pfam" id="PF00263">
    <property type="entry name" value="Secretin"/>
    <property type="match status" value="1"/>
</dbReference>